<keyword evidence="3" id="KW-0804">Transcription</keyword>
<dbReference type="STRING" id="1552.A7L45_09145"/>
<evidence type="ECO:0000256" key="1">
    <source>
        <dbReference type="ARBA" id="ARBA00023015"/>
    </source>
</evidence>
<proteinExistence type="predicted"/>
<evidence type="ECO:0000259" key="4">
    <source>
        <dbReference type="PROSITE" id="PS51000"/>
    </source>
</evidence>
<dbReference type="InterPro" id="IPR036390">
    <property type="entry name" value="WH_DNA-bd_sf"/>
</dbReference>
<dbReference type="InterPro" id="IPR036388">
    <property type="entry name" value="WH-like_DNA-bd_sf"/>
</dbReference>
<accession>A0A1J0GFS0</accession>
<dbReference type="PROSITE" id="PS51000">
    <property type="entry name" value="HTH_DEOR_2"/>
    <property type="match status" value="1"/>
</dbReference>
<dbReference type="SMART" id="SM01134">
    <property type="entry name" value="DeoRC"/>
    <property type="match status" value="1"/>
</dbReference>
<keyword evidence="6" id="KW-1185">Reference proteome</keyword>
<dbReference type="PANTHER" id="PTHR30363">
    <property type="entry name" value="HTH-TYPE TRANSCRIPTIONAL REGULATOR SRLR-RELATED"/>
    <property type="match status" value="1"/>
</dbReference>
<dbReference type="Gene3D" id="1.10.10.10">
    <property type="entry name" value="Winged helix-like DNA-binding domain superfamily/Winged helix DNA-binding domain"/>
    <property type="match status" value="1"/>
</dbReference>
<dbReference type="PRINTS" id="PR00037">
    <property type="entry name" value="HTHLACR"/>
</dbReference>
<dbReference type="SUPFAM" id="SSF100950">
    <property type="entry name" value="NagB/RpiA/CoA transferase-like"/>
    <property type="match status" value="1"/>
</dbReference>
<name>A0A1J0GFS0_9CLOT</name>
<evidence type="ECO:0000256" key="3">
    <source>
        <dbReference type="ARBA" id="ARBA00023163"/>
    </source>
</evidence>
<keyword evidence="2 5" id="KW-0238">DNA-binding</keyword>
<dbReference type="AlphaFoldDB" id="A0A1J0GFS0"/>
<reference evidence="6" key="1">
    <citation type="journal article" date="2016" name="Front. Microbiol.">
        <title>Complete Genome Sequence of Clostridium estertheticum DSM 8809, a Microbe Identified in Spoiled Vacuum Packed Beef.</title>
        <authorList>
            <person name="Yu Z."/>
            <person name="Gunn L."/>
            <person name="Brennan E."/>
            <person name="Reid R."/>
            <person name="Wall P.G."/>
            <person name="Gaora O.P."/>
            <person name="Hurley D."/>
            <person name="Bolton D."/>
            <person name="Fanning S."/>
        </authorList>
    </citation>
    <scope>NUCLEOTIDE SEQUENCE [LARGE SCALE GENOMIC DNA]</scope>
    <source>
        <strain evidence="6">DSM 8809</strain>
    </source>
</reference>
<dbReference type="InterPro" id="IPR037171">
    <property type="entry name" value="NagB/RpiA_transferase-like"/>
</dbReference>
<dbReference type="GO" id="GO:0003700">
    <property type="term" value="F:DNA-binding transcription factor activity"/>
    <property type="evidence" value="ECO:0007669"/>
    <property type="project" value="InterPro"/>
</dbReference>
<dbReference type="PANTHER" id="PTHR30363:SF60">
    <property type="entry name" value="HTH-TYPE TRANSCRIPTIONAL REGULATOR IOLR"/>
    <property type="match status" value="1"/>
</dbReference>
<dbReference type="KEGG" id="ceu:A7L45_09145"/>
<protein>
    <submittedName>
        <fullName evidence="5">DNA-binding protein</fullName>
    </submittedName>
</protein>
<dbReference type="Pfam" id="PF08220">
    <property type="entry name" value="HTH_DeoR"/>
    <property type="match status" value="1"/>
</dbReference>
<feature type="domain" description="HTH deoR-type" evidence="4">
    <location>
        <begin position="2"/>
        <end position="57"/>
    </location>
</feature>
<dbReference type="InterPro" id="IPR050313">
    <property type="entry name" value="Carb_Metab_HTH_regulators"/>
</dbReference>
<evidence type="ECO:0000256" key="2">
    <source>
        <dbReference type="ARBA" id="ARBA00023125"/>
    </source>
</evidence>
<dbReference type="Proteomes" id="UP000182569">
    <property type="component" value="Chromosome"/>
</dbReference>
<organism evidence="5 6">
    <name type="scientific">Clostridium estertheticum subsp. estertheticum</name>
    <dbReference type="NCBI Taxonomy" id="1552"/>
    <lineage>
        <taxon>Bacteria</taxon>
        <taxon>Bacillati</taxon>
        <taxon>Bacillota</taxon>
        <taxon>Clostridia</taxon>
        <taxon>Eubacteriales</taxon>
        <taxon>Clostridiaceae</taxon>
        <taxon>Clostridium</taxon>
    </lineage>
</organism>
<dbReference type="InterPro" id="IPR014036">
    <property type="entry name" value="DeoR-like_C"/>
</dbReference>
<dbReference type="OrthoDB" id="9797223at2"/>
<dbReference type="EMBL" id="CP015756">
    <property type="protein sequence ID" value="APC40218.1"/>
    <property type="molecule type" value="Genomic_DNA"/>
</dbReference>
<keyword evidence="1" id="KW-0805">Transcription regulation</keyword>
<gene>
    <name evidence="5" type="ORF">A7L45_09145</name>
</gene>
<dbReference type="RefSeq" id="WP_071612509.1">
    <property type="nucleotide sequence ID" value="NZ_CP015756.1"/>
</dbReference>
<evidence type="ECO:0000313" key="5">
    <source>
        <dbReference type="EMBL" id="APC40218.1"/>
    </source>
</evidence>
<dbReference type="Pfam" id="PF00455">
    <property type="entry name" value="DeoRC"/>
    <property type="match status" value="1"/>
</dbReference>
<dbReference type="SUPFAM" id="SSF46785">
    <property type="entry name" value="Winged helix' DNA-binding domain"/>
    <property type="match status" value="1"/>
</dbReference>
<dbReference type="GO" id="GO:0003677">
    <property type="term" value="F:DNA binding"/>
    <property type="evidence" value="ECO:0007669"/>
    <property type="project" value="UniProtKB-KW"/>
</dbReference>
<dbReference type="InterPro" id="IPR001034">
    <property type="entry name" value="DeoR_HTH"/>
</dbReference>
<dbReference type="PROSITE" id="PS00894">
    <property type="entry name" value="HTH_DEOR_1"/>
    <property type="match status" value="1"/>
</dbReference>
<dbReference type="InterPro" id="IPR018356">
    <property type="entry name" value="Tscrpt_reg_HTH_DeoR_CS"/>
</dbReference>
<dbReference type="Gene3D" id="3.40.50.1360">
    <property type="match status" value="1"/>
</dbReference>
<dbReference type="SMART" id="SM00420">
    <property type="entry name" value="HTH_DEOR"/>
    <property type="match status" value="1"/>
</dbReference>
<evidence type="ECO:0000313" key="6">
    <source>
        <dbReference type="Proteomes" id="UP000182569"/>
    </source>
</evidence>
<sequence>MKTNRIKEIEEYILSNESVSLDSLCDVFKISKNTIRRDINEIEKKGSIKKVYGGVTAVVKDLIPFEERNIKNNYKKIAIAKAACEFVKDGDVIFIDSGTTTLNMVDFLKNRNDITILTNNLNVIVSALPYPNLNVICTGGSLIRKTNSFEVINTLSIFKDYNISKTFMAATGISIANGATNSSPLEYKLKKVIVEKSNELYLLVDSTKFDVSALMTYCELSEINHLVTDKKPPEKYMEFFEKNKIDVIISE</sequence>